<evidence type="ECO:0000259" key="7">
    <source>
        <dbReference type="PROSITE" id="PS50275"/>
    </source>
</evidence>
<comment type="catalytic activity">
    <reaction evidence="2">
        <text>a 1,2-diacyl-sn-glycero-3-phospho-(1D-myo-inositol-3-phosphate) + H2O = a 1,2-diacyl-sn-glycero-3-phospho-(1D-myo-inositol) + phosphate</text>
        <dbReference type="Rhea" id="RHEA:12316"/>
        <dbReference type="ChEBI" id="CHEBI:15377"/>
        <dbReference type="ChEBI" id="CHEBI:43474"/>
        <dbReference type="ChEBI" id="CHEBI:57880"/>
        <dbReference type="ChEBI" id="CHEBI:58088"/>
        <dbReference type="EC" id="3.1.3.64"/>
    </reaction>
    <physiologicalReaction direction="left-to-right" evidence="2">
        <dbReference type="Rhea" id="RHEA:12317"/>
    </physiologicalReaction>
</comment>
<dbReference type="Pfam" id="PF02383">
    <property type="entry name" value="Syja_N"/>
    <property type="match status" value="1"/>
</dbReference>
<comment type="catalytic activity">
    <reaction evidence="3">
        <text>a 1,2-diacyl-sn-glycero-3-phospho-(1D-myo-inositol 4-phosphate) + H2O = a 1,2-diacyl-sn-glycero-3-phospho-(1D-myo-inositol) + phosphate</text>
        <dbReference type="Rhea" id="RHEA:55652"/>
        <dbReference type="ChEBI" id="CHEBI:15377"/>
        <dbReference type="ChEBI" id="CHEBI:43474"/>
        <dbReference type="ChEBI" id="CHEBI:57880"/>
        <dbReference type="ChEBI" id="CHEBI:58178"/>
    </reaction>
    <physiologicalReaction direction="left-to-right" evidence="3">
        <dbReference type="Rhea" id="RHEA:55653"/>
    </physiologicalReaction>
</comment>
<accession>A0A7R8WH45</accession>
<evidence type="ECO:0000256" key="5">
    <source>
        <dbReference type="ARBA" id="ARBA00041396"/>
    </source>
</evidence>
<dbReference type="GO" id="GO:0004438">
    <property type="term" value="F:phosphatidylinositol-3-phosphate phosphatase activity"/>
    <property type="evidence" value="ECO:0007669"/>
    <property type="project" value="UniProtKB-EC"/>
</dbReference>
<dbReference type="GO" id="GO:0046856">
    <property type="term" value="P:phosphatidylinositol dephosphorylation"/>
    <property type="evidence" value="ECO:0007669"/>
    <property type="project" value="TreeGrafter"/>
</dbReference>
<organism evidence="8">
    <name type="scientific">Cyprideis torosa</name>
    <dbReference type="NCBI Taxonomy" id="163714"/>
    <lineage>
        <taxon>Eukaryota</taxon>
        <taxon>Metazoa</taxon>
        <taxon>Ecdysozoa</taxon>
        <taxon>Arthropoda</taxon>
        <taxon>Crustacea</taxon>
        <taxon>Oligostraca</taxon>
        <taxon>Ostracoda</taxon>
        <taxon>Podocopa</taxon>
        <taxon>Podocopida</taxon>
        <taxon>Cytherocopina</taxon>
        <taxon>Cytheroidea</taxon>
        <taxon>Cytherideidae</taxon>
        <taxon>Cyprideis</taxon>
    </lineage>
</organism>
<dbReference type="PROSITE" id="PS50275">
    <property type="entry name" value="SAC"/>
    <property type="match status" value="1"/>
</dbReference>
<sequence length="592" mass="68719">MKVHDKLLLHTVDDFYYVQPLSYEVSTIDSREILALNRLTGEVSTLPSTEQIPVNAAQRTIYGVAGIIHLIAGNYLIVISKRRMLGQINQQPIYRAEEFEVLPFSRNTFHLNELQKRLNDWYLEMVWSILRTPYFYFSYSYDLTHTTQRLNNTSNEFLAMPLHERADMRFVWNQYLLEPIRAHPFFCLPLMMGFVSITPCRIESHNFTWTLISRRSWLRAGPRLQVRGADKKGNVANYVETEQIVEYRTSGSSFVQTRGSIPLFWTQNPDLRYKPSPTLQPGDHSVAFRDHVKSETFLYGEVIFVNLVDQRGSEGRLEKEMRSMAENMKNCKYYAFDFHKECAKMQWHRLSILLHKLEKDVAAHSYFLLKNGLRTKVQVGVVRTNCIDCLDRTNVVQSLLARRNLQLVFEELEIWNRKFAQHDPTEEFPDDVFEKTFRAIWADNADMISVQYSGTGALKTDFTRTGKRTYWGLLQDGVNSAKRYYLNNFSDGTRLDAHDVFLGNYRVEDGEGITLRSPLVQPTRLKLVLLPTVFAVALAMFILTLVFSEEYSSQTSLSLFMWLFIATTTAAVILRDGTEFVDNPRLAKLKED</sequence>
<evidence type="ECO:0000256" key="2">
    <source>
        <dbReference type="ARBA" id="ARBA00036631"/>
    </source>
</evidence>
<evidence type="ECO:0000256" key="3">
    <source>
        <dbReference type="ARBA" id="ARBA00036807"/>
    </source>
</evidence>
<dbReference type="AlphaFoldDB" id="A0A7R8WH45"/>
<dbReference type="OrthoDB" id="405996at2759"/>
<evidence type="ECO:0000256" key="4">
    <source>
        <dbReference type="ARBA" id="ARBA00040795"/>
    </source>
</evidence>
<feature type="domain" description="SAC" evidence="7">
    <location>
        <begin position="126"/>
        <end position="454"/>
    </location>
</feature>
<gene>
    <name evidence="8" type="ORF">CTOB1V02_LOCUS6937</name>
</gene>
<dbReference type="GO" id="GO:0005783">
    <property type="term" value="C:endoplasmic reticulum"/>
    <property type="evidence" value="ECO:0007669"/>
    <property type="project" value="TreeGrafter"/>
</dbReference>
<proteinExistence type="predicted"/>
<dbReference type="PANTHER" id="PTHR45662:SF2">
    <property type="entry name" value="PHOSPHATIDYLINOSITOL-3-PHOSPHATASE SAC1"/>
    <property type="match status" value="1"/>
</dbReference>
<reference evidence="8" key="1">
    <citation type="submission" date="2020-11" db="EMBL/GenBank/DDBJ databases">
        <authorList>
            <person name="Tran Van P."/>
        </authorList>
    </citation>
    <scope>NUCLEOTIDE SEQUENCE</scope>
</reference>
<evidence type="ECO:0000313" key="8">
    <source>
        <dbReference type="EMBL" id="CAD7229064.1"/>
    </source>
</evidence>
<dbReference type="GO" id="GO:0043812">
    <property type="term" value="F:phosphatidylinositol-4-phosphate phosphatase activity"/>
    <property type="evidence" value="ECO:0007669"/>
    <property type="project" value="TreeGrafter"/>
</dbReference>
<protein>
    <recommendedName>
        <fullName evidence="4">Phosphatidylinositol-3-phosphatase SAC1</fullName>
        <ecNumber evidence="1">3.1.3.64</ecNumber>
    </recommendedName>
    <alternativeName>
        <fullName evidence="6">Phosphatidylinositol-4-phosphate phosphatase</fullName>
    </alternativeName>
    <alternativeName>
        <fullName evidence="5">Suppressor of actin mutations 1-like protein</fullName>
    </alternativeName>
</protein>
<dbReference type="EMBL" id="OB661849">
    <property type="protein sequence ID" value="CAD7229064.1"/>
    <property type="molecule type" value="Genomic_DNA"/>
</dbReference>
<name>A0A7R8WH45_9CRUS</name>
<dbReference type="PANTHER" id="PTHR45662">
    <property type="entry name" value="PHOSPHATIDYLINOSITIDE PHOSPHATASE SAC1"/>
    <property type="match status" value="1"/>
</dbReference>
<evidence type="ECO:0000256" key="1">
    <source>
        <dbReference type="ARBA" id="ARBA00013038"/>
    </source>
</evidence>
<dbReference type="EC" id="3.1.3.64" evidence="1"/>
<dbReference type="InterPro" id="IPR002013">
    <property type="entry name" value="SAC_dom"/>
</dbReference>
<evidence type="ECO:0000256" key="6">
    <source>
        <dbReference type="ARBA" id="ARBA00041911"/>
    </source>
</evidence>